<dbReference type="GO" id="GO:0046983">
    <property type="term" value="F:protein dimerization activity"/>
    <property type="evidence" value="ECO:0007669"/>
    <property type="project" value="InterPro"/>
</dbReference>
<reference evidence="7" key="1">
    <citation type="submission" date="2021-01" db="UniProtKB">
        <authorList>
            <consortium name="EnsemblPlants"/>
        </authorList>
    </citation>
    <scope>IDENTIFICATION</scope>
</reference>
<keyword evidence="4" id="KW-0539">Nucleus</keyword>
<dbReference type="InterPro" id="IPR011598">
    <property type="entry name" value="bHLH_dom"/>
</dbReference>
<proteinExistence type="predicted"/>
<dbReference type="PANTHER" id="PTHR45959:SF2">
    <property type="entry name" value="BHLH TRANSCRIPTION FACTOR"/>
    <property type="match status" value="1"/>
</dbReference>
<dbReference type="EnsemblPlants" id="Kaladp0671s0004.1.v1.1">
    <property type="protein sequence ID" value="Kaladp0671s0004.1.v1.1"/>
    <property type="gene ID" value="Kaladp0671s0004.v1.1"/>
</dbReference>
<keyword evidence="5" id="KW-0175">Coiled coil</keyword>
<dbReference type="Gene3D" id="4.10.280.10">
    <property type="entry name" value="Helix-loop-helix DNA-binding domain"/>
    <property type="match status" value="1"/>
</dbReference>
<sequence>MDQDQNFTNQWMVNLHANLSVPIPTAVASDDLQNSNLLYDYQLAIMEAAMEDFQSNTIMEQLTTDTWASHDVSNSYSTAADAASFPYSDWPNPTGVACPSQVNHYYDNRATQFANNGYTIWNENSVLKAGSETKCKAIRNISSATRSSEAQDHIMAERKRREKLNQRFVALSAVIPGLTKKDKGTVLADATKYVKQLQERIKTLEKQIKSRTMMESAVVVKKTLLAMNDINKPGFFTKRTLPEEPLPEIEVRFCGKKVLLKVHCNSKKGITEKILSELAKLNLTVLNSSVLAFGSSALDITILAQVNFGFNSVNQIKVDLVI</sequence>
<keyword evidence="3" id="KW-0804">Transcription</keyword>
<dbReference type="AlphaFoldDB" id="A0A7N0VDM6"/>
<dbReference type="CDD" id="cd11452">
    <property type="entry name" value="bHLH_AtNAI1_like"/>
    <property type="match status" value="1"/>
</dbReference>
<dbReference type="InterPro" id="IPR052610">
    <property type="entry name" value="bHLH_transcription_regulator"/>
</dbReference>
<dbReference type="SUPFAM" id="SSF47459">
    <property type="entry name" value="HLH, helix-loop-helix DNA-binding domain"/>
    <property type="match status" value="1"/>
</dbReference>
<feature type="domain" description="BHLH" evidence="6">
    <location>
        <begin position="148"/>
        <end position="197"/>
    </location>
</feature>
<comment type="subcellular location">
    <subcellularLocation>
        <location evidence="1">Nucleus</location>
    </subcellularLocation>
</comment>
<name>A0A7N0VDM6_KALFE</name>
<evidence type="ECO:0000313" key="7">
    <source>
        <dbReference type="EnsemblPlants" id="Kaladp0671s0004.1.v1.1"/>
    </source>
</evidence>
<dbReference type="PROSITE" id="PS50888">
    <property type="entry name" value="BHLH"/>
    <property type="match status" value="1"/>
</dbReference>
<dbReference type="InterPro" id="IPR036638">
    <property type="entry name" value="HLH_DNA-bd_sf"/>
</dbReference>
<dbReference type="SMART" id="SM00353">
    <property type="entry name" value="HLH"/>
    <property type="match status" value="1"/>
</dbReference>
<evidence type="ECO:0000256" key="3">
    <source>
        <dbReference type="ARBA" id="ARBA00023163"/>
    </source>
</evidence>
<evidence type="ECO:0000256" key="2">
    <source>
        <dbReference type="ARBA" id="ARBA00023015"/>
    </source>
</evidence>
<evidence type="ECO:0000256" key="4">
    <source>
        <dbReference type="ARBA" id="ARBA00023242"/>
    </source>
</evidence>
<protein>
    <recommendedName>
        <fullName evidence="6">BHLH domain-containing protein</fullName>
    </recommendedName>
</protein>
<organism evidence="7 8">
    <name type="scientific">Kalanchoe fedtschenkoi</name>
    <name type="common">Lavender scallops</name>
    <name type="synonym">South American air plant</name>
    <dbReference type="NCBI Taxonomy" id="63787"/>
    <lineage>
        <taxon>Eukaryota</taxon>
        <taxon>Viridiplantae</taxon>
        <taxon>Streptophyta</taxon>
        <taxon>Embryophyta</taxon>
        <taxon>Tracheophyta</taxon>
        <taxon>Spermatophyta</taxon>
        <taxon>Magnoliopsida</taxon>
        <taxon>eudicotyledons</taxon>
        <taxon>Gunneridae</taxon>
        <taxon>Pentapetalae</taxon>
        <taxon>Saxifragales</taxon>
        <taxon>Crassulaceae</taxon>
        <taxon>Kalanchoe</taxon>
    </lineage>
</organism>
<keyword evidence="8" id="KW-1185">Reference proteome</keyword>
<evidence type="ECO:0000313" key="8">
    <source>
        <dbReference type="Proteomes" id="UP000594263"/>
    </source>
</evidence>
<dbReference type="Proteomes" id="UP000594263">
    <property type="component" value="Unplaced"/>
</dbReference>
<dbReference type="PANTHER" id="PTHR45959">
    <property type="entry name" value="BHLH TRANSCRIPTION FACTOR"/>
    <property type="match status" value="1"/>
</dbReference>
<accession>A0A7N0VDM6</accession>
<evidence type="ECO:0000256" key="1">
    <source>
        <dbReference type="ARBA" id="ARBA00004123"/>
    </source>
</evidence>
<feature type="coiled-coil region" evidence="5">
    <location>
        <begin position="187"/>
        <end position="214"/>
    </location>
</feature>
<evidence type="ECO:0000259" key="6">
    <source>
        <dbReference type="PROSITE" id="PS50888"/>
    </source>
</evidence>
<dbReference type="Pfam" id="PF00010">
    <property type="entry name" value="HLH"/>
    <property type="match status" value="1"/>
</dbReference>
<keyword evidence="2" id="KW-0805">Transcription regulation</keyword>
<dbReference type="GO" id="GO:0005634">
    <property type="term" value="C:nucleus"/>
    <property type="evidence" value="ECO:0007669"/>
    <property type="project" value="UniProtKB-SubCell"/>
</dbReference>
<dbReference type="Gramene" id="Kaladp0671s0004.1.v1.1">
    <property type="protein sequence ID" value="Kaladp0671s0004.1.v1.1"/>
    <property type="gene ID" value="Kaladp0671s0004.v1.1"/>
</dbReference>
<evidence type="ECO:0000256" key="5">
    <source>
        <dbReference type="SAM" id="Coils"/>
    </source>
</evidence>